<evidence type="ECO:0000313" key="2">
    <source>
        <dbReference type="EMBL" id="KAK3674901.1"/>
    </source>
</evidence>
<feature type="compositionally biased region" description="Polar residues" evidence="1">
    <location>
        <begin position="24"/>
        <end position="34"/>
    </location>
</feature>
<protein>
    <submittedName>
        <fullName evidence="2">Uncharacterized protein</fullName>
    </submittedName>
</protein>
<organism evidence="2 3">
    <name type="scientific">Recurvomyces mirabilis</name>
    <dbReference type="NCBI Taxonomy" id="574656"/>
    <lineage>
        <taxon>Eukaryota</taxon>
        <taxon>Fungi</taxon>
        <taxon>Dikarya</taxon>
        <taxon>Ascomycota</taxon>
        <taxon>Pezizomycotina</taxon>
        <taxon>Dothideomycetes</taxon>
        <taxon>Dothideomycetidae</taxon>
        <taxon>Mycosphaerellales</taxon>
        <taxon>Teratosphaeriaceae</taxon>
        <taxon>Recurvomyces</taxon>
    </lineage>
</organism>
<gene>
    <name evidence="2" type="ORF">LTR78_005245</name>
</gene>
<keyword evidence="3" id="KW-1185">Reference proteome</keyword>
<evidence type="ECO:0000313" key="3">
    <source>
        <dbReference type="Proteomes" id="UP001274830"/>
    </source>
</evidence>
<name>A0AAE0WND5_9PEZI</name>
<reference evidence="2" key="1">
    <citation type="submission" date="2023-07" db="EMBL/GenBank/DDBJ databases">
        <title>Black Yeasts Isolated from many extreme environments.</title>
        <authorList>
            <person name="Coleine C."/>
            <person name="Stajich J.E."/>
            <person name="Selbmann L."/>
        </authorList>
    </citation>
    <scope>NUCLEOTIDE SEQUENCE</scope>
    <source>
        <strain evidence="2">CCFEE 5485</strain>
    </source>
</reference>
<evidence type="ECO:0000256" key="1">
    <source>
        <dbReference type="SAM" id="MobiDB-lite"/>
    </source>
</evidence>
<dbReference type="Proteomes" id="UP001274830">
    <property type="component" value="Unassembled WGS sequence"/>
</dbReference>
<feature type="compositionally biased region" description="Basic and acidic residues" evidence="1">
    <location>
        <begin position="68"/>
        <end position="79"/>
    </location>
</feature>
<proteinExistence type="predicted"/>
<comment type="caution">
    <text evidence="2">The sequence shown here is derived from an EMBL/GenBank/DDBJ whole genome shotgun (WGS) entry which is preliminary data.</text>
</comment>
<dbReference type="EMBL" id="JAUTXT010000017">
    <property type="protein sequence ID" value="KAK3674901.1"/>
    <property type="molecule type" value="Genomic_DNA"/>
</dbReference>
<feature type="compositionally biased region" description="Polar residues" evidence="1">
    <location>
        <begin position="41"/>
        <end position="50"/>
    </location>
</feature>
<feature type="region of interest" description="Disordered" evidence="1">
    <location>
        <begin position="15"/>
        <end position="79"/>
    </location>
</feature>
<accession>A0AAE0WND5</accession>
<dbReference type="AlphaFoldDB" id="A0AAE0WND5"/>
<sequence length="79" mass="8285">MDESITTDVAISVSEKGGKKLRSSIKTPTGSVASNMPPVSPVNTRGSTTPPSKPVVIHAPSGPVSIEGTRDRGWDSHFR</sequence>